<dbReference type="InterPro" id="IPR020556">
    <property type="entry name" value="Amidase_CS"/>
</dbReference>
<dbReference type="InterPro" id="IPR036928">
    <property type="entry name" value="AS_sf"/>
</dbReference>
<evidence type="ECO:0000313" key="4">
    <source>
        <dbReference type="EMBL" id="KAK6805536.1"/>
    </source>
</evidence>
<evidence type="ECO:0000259" key="3">
    <source>
        <dbReference type="Pfam" id="PF01425"/>
    </source>
</evidence>
<proteinExistence type="inferred from homology"/>
<organism evidence="4 5">
    <name type="scientific">Solanum bulbocastanum</name>
    <name type="common">Wild potato</name>
    <dbReference type="NCBI Taxonomy" id="147425"/>
    <lineage>
        <taxon>Eukaryota</taxon>
        <taxon>Viridiplantae</taxon>
        <taxon>Streptophyta</taxon>
        <taxon>Embryophyta</taxon>
        <taxon>Tracheophyta</taxon>
        <taxon>Spermatophyta</taxon>
        <taxon>Magnoliopsida</taxon>
        <taxon>eudicotyledons</taxon>
        <taxon>Gunneridae</taxon>
        <taxon>Pentapetalae</taxon>
        <taxon>asterids</taxon>
        <taxon>lamiids</taxon>
        <taxon>Solanales</taxon>
        <taxon>Solanaceae</taxon>
        <taxon>Solanoideae</taxon>
        <taxon>Solaneae</taxon>
        <taxon>Solanum</taxon>
    </lineage>
</organism>
<comment type="caution">
    <text evidence="4">The sequence shown here is derived from an EMBL/GenBank/DDBJ whole genome shotgun (WGS) entry which is preliminary data.</text>
</comment>
<dbReference type="PANTHER" id="PTHR11895:SF164">
    <property type="entry name" value="AMIDASE DOMAIN-CONTAINING PROTEIN"/>
    <property type="match status" value="1"/>
</dbReference>
<evidence type="ECO:0000256" key="1">
    <source>
        <dbReference type="ARBA" id="ARBA00009199"/>
    </source>
</evidence>
<reference evidence="4 5" key="1">
    <citation type="submission" date="2024-02" db="EMBL/GenBank/DDBJ databases">
        <title>de novo genome assembly of Solanum bulbocastanum strain 11H21.</title>
        <authorList>
            <person name="Hosaka A.J."/>
        </authorList>
    </citation>
    <scope>NUCLEOTIDE SEQUENCE [LARGE SCALE GENOMIC DNA]</scope>
    <source>
        <tissue evidence="4">Young leaves</tissue>
    </source>
</reference>
<dbReference type="GO" id="GO:0016020">
    <property type="term" value="C:membrane"/>
    <property type="evidence" value="ECO:0007669"/>
    <property type="project" value="TreeGrafter"/>
</dbReference>
<dbReference type="Pfam" id="PF01425">
    <property type="entry name" value="Amidase"/>
    <property type="match status" value="4"/>
</dbReference>
<keyword evidence="2" id="KW-0812">Transmembrane</keyword>
<evidence type="ECO:0000256" key="2">
    <source>
        <dbReference type="SAM" id="Phobius"/>
    </source>
</evidence>
<keyword evidence="5" id="KW-1185">Reference proteome</keyword>
<dbReference type="PANTHER" id="PTHR11895">
    <property type="entry name" value="TRANSAMIDASE"/>
    <property type="match status" value="1"/>
</dbReference>
<dbReference type="Gene3D" id="3.90.1300.10">
    <property type="entry name" value="Amidase signature (AS) domain"/>
    <property type="match status" value="2"/>
</dbReference>
<feature type="domain" description="Amidase" evidence="3">
    <location>
        <begin position="441"/>
        <end position="530"/>
    </location>
</feature>
<dbReference type="InterPro" id="IPR023631">
    <property type="entry name" value="Amidase_dom"/>
</dbReference>
<gene>
    <name evidence="4" type="ORF">RDI58_003321</name>
</gene>
<accession>A0AAN8UHJ9</accession>
<keyword evidence="2" id="KW-1133">Transmembrane helix</keyword>
<evidence type="ECO:0000313" key="5">
    <source>
        <dbReference type="Proteomes" id="UP001371456"/>
    </source>
</evidence>
<dbReference type="InterPro" id="IPR000120">
    <property type="entry name" value="Amidase"/>
</dbReference>
<feature type="domain" description="Amidase" evidence="3">
    <location>
        <begin position="247"/>
        <end position="419"/>
    </location>
</feature>
<keyword evidence="2" id="KW-0472">Membrane</keyword>
<feature type="domain" description="Amidase" evidence="3">
    <location>
        <begin position="1042"/>
        <end position="1123"/>
    </location>
</feature>
<sequence>MGKKLVKLPATEVDMTAAKYTPQRVQAPHLTGFWLKLFVMLIETPIIGSMILILLKKKNRITEMLKNTVIPEAPMFIPEFPPKESEPDVFSLEEDGKPEERVELALQCLPDYNPGCIWITDPTAPFRYWKIRDYAYAYKSKLTTPSQVAENFISAIEESNKKNPLAPLLISYDPDEVRRQADASTQRFKKGSELSILDGIFIAVKDDIDCYPYPSKGGTTWFHKLREVKKDAVCVSRLRCCAVHNRTTTNPHAPDRYTGGSSSGSAAIVASGLCSAALGTDGGGSVRIPSSLCGVVGLKTTYGRTNMKGLLYHSGTVAIVGPITATIEDAILVYAAILGSSPAERVSLKPPLPCLPNLSSCGSWCSTGSLRLGKYTEWFNDVFSTEISDKCEDILNQLSEKHGCNTIEIVLPELHEMFIAHVVSIGSEALSQLNPDLEDGRRLMHFYVEIFKKVDIIVTPTTAMTAPIISPAALTVGETNMRVSGSLMRFVLAGNLLGFPAISVPVGYDKQGLPIGMQLIGRPWCEASILRLAAAIEETCAGPKKKPVQFYDILKGNPIQYSPAGRLSYCIKKMGNKRVMLPASEVDLTAVKYIPENIQAPHLTGFWFKFFLNLAEVPGIGSLIMNHLKNDNKFDEKLKYTVIPECPMFKPEFPPQEPEPAVVSIEEDAKPEDRVELALKCLPEYDPASNWNGDTTASFRYWKIRDYAYAYRSKFTTPSMVAERFISAIEEFNNKNPTAPLLISFDPDEVRKQAAASTQRFEQGNPLSILDGIFMAIKDDIDCYSHPSKGATAWMHEVREVKKDAVSVSRLRSCGAILVGKANMHELGLGTTGNNANYGTTRNPHDPDRYTGGSSSGPAAIVASGLCSAALGTDGGGSIRIPSSLCGVVGLKSTYGRTDMTGSLCDDGTVAIIGPIATTVEDTILVYAAILGSSPADRISLRPSLPCVPNFSSQESLQSVESLRLGKYTEWFNDVFSTDISDKCGNVLSRLLEKHGCKTVEIVIPELHEMRLAHVVSIGSEALCALNPDCYDGRRLMYFHMEIFKRVDIIVTPTTGMTAPIIPPGALKVGETNLQVTGNLMRFIITANLLGLPAVTVPVGYDKQGLPIGIQLIGRPWCEASILRLAAAIEETCAEPKKKPLQYYDILKGN</sequence>
<feature type="transmembrane region" description="Helical" evidence="2">
    <location>
        <begin position="33"/>
        <end position="55"/>
    </location>
</feature>
<comment type="similarity">
    <text evidence="1">Belongs to the amidase family.</text>
</comment>
<feature type="domain" description="Amidase" evidence="3">
    <location>
        <begin position="734"/>
        <end position="1012"/>
    </location>
</feature>
<dbReference type="GO" id="GO:0047412">
    <property type="term" value="F:N-(long-chain-acyl)ethanolamine deacylase activity"/>
    <property type="evidence" value="ECO:0007669"/>
    <property type="project" value="TreeGrafter"/>
</dbReference>
<dbReference type="Proteomes" id="UP001371456">
    <property type="component" value="Unassembled WGS sequence"/>
</dbReference>
<dbReference type="PROSITE" id="PS00571">
    <property type="entry name" value="AMIDASES"/>
    <property type="match status" value="2"/>
</dbReference>
<protein>
    <recommendedName>
        <fullName evidence="3">Amidase domain-containing protein</fullName>
    </recommendedName>
</protein>
<dbReference type="GO" id="GO:0070291">
    <property type="term" value="P:N-acylethanolamine metabolic process"/>
    <property type="evidence" value="ECO:0007669"/>
    <property type="project" value="TreeGrafter"/>
</dbReference>
<dbReference type="SUPFAM" id="SSF75304">
    <property type="entry name" value="Amidase signature (AS) enzymes"/>
    <property type="match status" value="2"/>
</dbReference>
<dbReference type="AlphaFoldDB" id="A0AAN8UHJ9"/>
<dbReference type="EMBL" id="JBANQN010000001">
    <property type="protein sequence ID" value="KAK6805536.1"/>
    <property type="molecule type" value="Genomic_DNA"/>
</dbReference>
<name>A0AAN8UHJ9_SOLBU</name>